<evidence type="ECO:0000313" key="1">
    <source>
        <dbReference type="EMBL" id="JAD62129.1"/>
    </source>
</evidence>
<reference evidence="1" key="1">
    <citation type="submission" date="2014-09" db="EMBL/GenBank/DDBJ databases">
        <authorList>
            <person name="Magalhaes I.L.F."/>
            <person name="Oliveira U."/>
            <person name="Santos F.R."/>
            <person name="Vidigal T.H.D.A."/>
            <person name="Brescovit A.D."/>
            <person name="Santos A.J."/>
        </authorList>
    </citation>
    <scope>NUCLEOTIDE SEQUENCE</scope>
    <source>
        <tissue evidence="1">Shoot tissue taken approximately 20 cm above the soil surface</tissue>
    </source>
</reference>
<name>A0A0A9BDX5_ARUDO</name>
<dbReference type="AlphaFoldDB" id="A0A0A9BDX5"/>
<proteinExistence type="predicted"/>
<sequence>MYSCPLPSTYASNYAP</sequence>
<dbReference type="EMBL" id="GBRH01235766">
    <property type="protein sequence ID" value="JAD62129.1"/>
    <property type="molecule type" value="Transcribed_RNA"/>
</dbReference>
<reference evidence="1" key="2">
    <citation type="journal article" date="2015" name="Data Brief">
        <title>Shoot transcriptome of the giant reed, Arundo donax.</title>
        <authorList>
            <person name="Barrero R.A."/>
            <person name="Guerrero F.D."/>
            <person name="Moolhuijzen P."/>
            <person name="Goolsby J.A."/>
            <person name="Tidwell J."/>
            <person name="Bellgard S.E."/>
            <person name="Bellgard M.I."/>
        </authorList>
    </citation>
    <scope>NUCLEOTIDE SEQUENCE</scope>
    <source>
        <tissue evidence="1">Shoot tissue taken approximately 20 cm above the soil surface</tissue>
    </source>
</reference>
<protein>
    <submittedName>
        <fullName evidence="1">Uncharacterized protein</fullName>
    </submittedName>
</protein>
<organism evidence="1">
    <name type="scientific">Arundo donax</name>
    <name type="common">Giant reed</name>
    <name type="synonym">Donax arundinaceus</name>
    <dbReference type="NCBI Taxonomy" id="35708"/>
    <lineage>
        <taxon>Eukaryota</taxon>
        <taxon>Viridiplantae</taxon>
        <taxon>Streptophyta</taxon>
        <taxon>Embryophyta</taxon>
        <taxon>Tracheophyta</taxon>
        <taxon>Spermatophyta</taxon>
        <taxon>Magnoliopsida</taxon>
        <taxon>Liliopsida</taxon>
        <taxon>Poales</taxon>
        <taxon>Poaceae</taxon>
        <taxon>PACMAD clade</taxon>
        <taxon>Arundinoideae</taxon>
        <taxon>Arundineae</taxon>
        <taxon>Arundo</taxon>
    </lineage>
</organism>
<accession>A0A0A9BDX5</accession>